<protein>
    <submittedName>
        <fullName evidence="1">Uncharacterized protein</fullName>
    </submittedName>
</protein>
<dbReference type="AlphaFoldDB" id="A0A0C2XJM6"/>
<evidence type="ECO:0000313" key="1">
    <source>
        <dbReference type="EMBL" id="KIM29252.1"/>
    </source>
</evidence>
<keyword evidence="2" id="KW-1185">Reference proteome</keyword>
<name>A0A0C2XJM6_SERVB</name>
<sequence length="294" mass="31475">MSSEQLTVTVDNTSPVIRYTPTQVTNDSNTGWTSYCIADNWRCDEHSAHATGLDGATFAFSFWGVGVNLYGNLTLGMNFTLAIDGSPRAINPGSGQDGQTLAEVQGLSAGQHTALITTIRGGSQSLLTFDKATITMGSATSVNKTYIGGGSSAVVYGPQPNPPWSSPQTYTGTVTPAGIDDTHYNASDKQGATFYHKFQGAAFFWYGPCYLETGSYTVTIDGNANSQPQQFNASLGYPNRVIESCLRYYAGGLSRGSGQQHEFLATNAENHWMTLQWLEVWDYELTSGGGSTVG</sequence>
<gene>
    <name evidence="1" type="ORF">M408DRAFT_121432</name>
</gene>
<proteinExistence type="predicted"/>
<dbReference type="HOGENOM" id="CLU_947188_0_0_1"/>
<reference evidence="1 2" key="1">
    <citation type="submission" date="2014-04" db="EMBL/GenBank/DDBJ databases">
        <authorList>
            <consortium name="DOE Joint Genome Institute"/>
            <person name="Kuo A."/>
            <person name="Zuccaro A."/>
            <person name="Kohler A."/>
            <person name="Nagy L.G."/>
            <person name="Floudas D."/>
            <person name="Copeland A."/>
            <person name="Barry K.W."/>
            <person name="Cichocki N."/>
            <person name="Veneault-Fourrey C."/>
            <person name="LaButti K."/>
            <person name="Lindquist E.A."/>
            <person name="Lipzen A."/>
            <person name="Lundell T."/>
            <person name="Morin E."/>
            <person name="Murat C."/>
            <person name="Sun H."/>
            <person name="Tunlid A."/>
            <person name="Henrissat B."/>
            <person name="Grigoriev I.V."/>
            <person name="Hibbett D.S."/>
            <person name="Martin F."/>
            <person name="Nordberg H.P."/>
            <person name="Cantor M.N."/>
            <person name="Hua S.X."/>
        </authorList>
    </citation>
    <scope>NUCLEOTIDE SEQUENCE [LARGE SCALE GENOMIC DNA]</scope>
    <source>
        <strain evidence="1 2">MAFF 305830</strain>
    </source>
</reference>
<organism evidence="1 2">
    <name type="scientific">Serendipita vermifera MAFF 305830</name>
    <dbReference type="NCBI Taxonomy" id="933852"/>
    <lineage>
        <taxon>Eukaryota</taxon>
        <taxon>Fungi</taxon>
        <taxon>Dikarya</taxon>
        <taxon>Basidiomycota</taxon>
        <taxon>Agaricomycotina</taxon>
        <taxon>Agaricomycetes</taxon>
        <taxon>Sebacinales</taxon>
        <taxon>Serendipitaceae</taxon>
        <taxon>Serendipita</taxon>
    </lineage>
</organism>
<dbReference type="EMBL" id="KN824289">
    <property type="protein sequence ID" value="KIM29252.1"/>
    <property type="molecule type" value="Genomic_DNA"/>
</dbReference>
<reference evidence="2" key="2">
    <citation type="submission" date="2015-01" db="EMBL/GenBank/DDBJ databases">
        <title>Evolutionary Origins and Diversification of the Mycorrhizal Mutualists.</title>
        <authorList>
            <consortium name="DOE Joint Genome Institute"/>
            <consortium name="Mycorrhizal Genomics Consortium"/>
            <person name="Kohler A."/>
            <person name="Kuo A."/>
            <person name="Nagy L.G."/>
            <person name="Floudas D."/>
            <person name="Copeland A."/>
            <person name="Barry K.W."/>
            <person name="Cichocki N."/>
            <person name="Veneault-Fourrey C."/>
            <person name="LaButti K."/>
            <person name="Lindquist E.A."/>
            <person name="Lipzen A."/>
            <person name="Lundell T."/>
            <person name="Morin E."/>
            <person name="Murat C."/>
            <person name="Riley R."/>
            <person name="Ohm R."/>
            <person name="Sun H."/>
            <person name="Tunlid A."/>
            <person name="Henrissat B."/>
            <person name="Grigoriev I.V."/>
            <person name="Hibbett D.S."/>
            <person name="Martin F."/>
        </authorList>
    </citation>
    <scope>NUCLEOTIDE SEQUENCE [LARGE SCALE GENOMIC DNA]</scope>
    <source>
        <strain evidence="2">MAFF 305830</strain>
    </source>
</reference>
<accession>A0A0C2XJM6</accession>
<dbReference type="Gene3D" id="2.60.120.260">
    <property type="entry name" value="Galactose-binding domain-like"/>
    <property type="match status" value="2"/>
</dbReference>
<evidence type="ECO:0000313" key="2">
    <source>
        <dbReference type="Proteomes" id="UP000054097"/>
    </source>
</evidence>
<dbReference type="OrthoDB" id="2576334at2759"/>
<dbReference type="STRING" id="933852.A0A0C2XJM6"/>
<dbReference type="Proteomes" id="UP000054097">
    <property type="component" value="Unassembled WGS sequence"/>
</dbReference>